<keyword evidence="2" id="KW-1003">Cell membrane</keyword>
<dbReference type="EMBL" id="BAAANE010000007">
    <property type="protein sequence ID" value="GAA1649433.1"/>
    <property type="molecule type" value="Genomic_DNA"/>
</dbReference>
<dbReference type="CDD" id="cd16914">
    <property type="entry name" value="EcfT"/>
    <property type="match status" value="1"/>
</dbReference>
<reference evidence="7 8" key="1">
    <citation type="journal article" date="2019" name="Int. J. Syst. Evol. Microbiol.">
        <title>The Global Catalogue of Microorganisms (GCM) 10K type strain sequencing project: providing services to taxonomists for standard genome sequencing and annotation.</title>
        <authorList>
            <consortium name="The Broad Institute Genomics Platform"/>
            <consortium name="The Broad Institute Genome Sequencing Center for Infectious Disease"/>
            <person name="Wu L."/>
            <person name="Ma J."/>
        </authorList>
    </citation>
    <scope>NUCLEOTIDE SEQUENCE [LARGE SCALE GENOMIC DNA]</scope>
    <source>
        <strain evidence="7 8">JCM 14306</strain>
    </source>
</reference>
<name>A0ABN2FJ50_9ACTN</name>
<keyword evidence="4 6" id="KW-1133">Transmembrane helix</keyword>
<dbReference type="Proteomes" id="UP001501319">
    <property type="component" value="Unassembled WGS sequence"/>
</dbReference>
<dbReference type="RefSeq" id="WP_344114005.1">
    <property type="nucleotide sequence ID" value="NZ_BAAANE010000007.1"/>
</dbReference>
<organism evidence="7 8">
    <name type="scientific">Kribbella alba</name>
    <dbReference type="NCBI Taxonomy" id="190197"/>
    <lineage>
        <taxon>Bacteria</taxon>
        <taxon>Bacillati</taxon>
        <taxon>Actinomycetota</taxon>
        <taxon>Actinomycetes</taxon>
        <taxon>Propionibacteriales</taxon>
        <taxon>Kribbellaceae</taxon>
        <taxon>Kribbella</taxon>
    </lineage>
</organism>
<evidence type="ECO:0000256" key="6">
    <source>
        <dbReference type="SAM" id="Phobius"/>
    </source>
</evidence>
<dbReference type="InterPro" id="IPR003339">
    <property type="entry name" value="ABC/ECF_trnsptr_transmembrane"/>
</dbReference>
<dbReference type="InterPro" id="IPR051611">
    <property type="entry name" value="ECF_transporter_component"/>
</dbReference>
<dbReference type="PANTHER" id="PTHR34857:SF2">
    <property type="entry name" value="SLL0384 PROTEIN"/>
    <property type="match status" value="1"/>
</dbReference>
<keyword evidence="5 6" id="KW-0472">Membrane</keyword>
<protein>
    <submittedName>
        <fullName evidence="7">Cobalt ECF transporter T component CbiQ</fullName>
    </submittedName>
</protein>
<evidence type="ECO:0000256" key="4">
    <source>
        <dbReference type="ARBA" id="ARBA00022989"/>
    </source>
</evidence>
<evidence type="ECO:0000256" key="5">
    <source>
        <dbReference type="ARBA" id="ARBA00023136"/>
    </source>
</evidence>
<accession>A0ABN2FJ50</accession>
<comment type="subcellular location">
    <subcellularLocation>
        <location evidence="1">Cell membrane</location>
        <topology evidence="1">Multi-pass membrane protein</topology>
    </subcellularLocation>
</comment>
<keyword evidence="8" id="KW-1185">Reference proteome</keyword>
<dbReference type="PANTHER" id="PTHR34857">
    <property type="entry name" value="SLL0384 PROTEIN"/>
    <property type="match status" value="1"/>
</dbReference>
<comment type="caution">
    <text evidence="7">The sequence shown here is derived from an EMBL/GenBank/DDBJ whole genome shotgun (WGS) entry which is preliminary data.</text>
</comment>
<evidence type="ECO:0000256" key="3">
    <source>
        <dbReference type="ARBA" id="ARBA00022692"/>
    </source>
</evidence>
<dbReference type="InterPro" id="IPR012809">
    <property type="entry name" value="ECF_CbiQ"/>
</dbReference>
<proteinExistence type="predicted"/>
<evidence type="ECO:0000313" key="7">
    <source>
        <dbReference type="EMBL" id="GAA1649433.1"/>
    </source>
</evidence>
<keyword evidence="3 6" id="KW-0812">Transmembrane</keyword>
<evidence type="ECO:0000256" key="1">
    <source>
        <dbReference type="ARBA" id="ARBA00004651"/>
    </source>
</evidence>
<feature type="transmembrane region" description="Helical" evidence="6">
    <location>
        <begin position="72"/>
        <end position="89"/>
    </location>
</feature>
<evidence type="ECO:0000313" key="8">
    <source>
        <dbReference type="Proteomes" id="UP001501319"/>
    </source>
</evidence>
<evidence type="ECO:0000256" key="2">
    <source>
        <dbReference type="ARBA" id="ARBA00022475"/>
    </source>
</evidence>
<dbReference type="NCBIfam" id="TIGR02454">
    <property type="entry name" value="ECF_T_CbiQ"/>
    <property type="match status" value="1"/>
</dbReference>
<dbReference type="Pfam" id="PF02361">
    <property type="entry name" value="CbiQ"/>
    <property type="match status" value="1"/>
</dbReference>
<feature type="transmembrane region" description="Helical" evidence="6">
    <location>
        <begin position="109"/>
        <end position="130"/>
    </location>
</feature>
<sequence length="255" mass="26814">MTGSAGDGLLVAVDSRIHRLPAQVKIVALFVFVLAVVSTPAGVFWAFALYAVMLVGCGVLAKLPAVIVMKRLAVETPFLVFALLLPFVATGPRVDVLGVSLSESGVLGSWNVLAKGTLGVVAAIVLSATTGPRDLLAGLERLRLPSTLVAILSFMVRYMSVVSDDLHRMRIARESRGYRGGRAGHLKAVAGGVGALFVRSFERGERVHLAMQSRGYTGRMPQLTQTGAAQAQWVEGLTISLAAVVIAVAARVVGL</sequence>
<gene>
    <name evidence="7" type="primary">cbiQ</name>
    <name evidence="7" type="ORF">GCM10009744_46140</name>
</gene>
<feature type="transmembrane region" description="Helical" evidence="6">
    <location>
        <begin position="43"/>
        <end position="60"/>
    </location>
</feature>